<name>A0A1F6UJQ9_9PROT</name>
<dbReference type="AlphaFoldDB" id="A0A1F6UJQ9"/>
<feature type="transmembrane region" description="Helical" evidence="6">
    <location>
        <begin position="41"/>
        <end position="63"/>
    </location>
</feature>
<keyword evidence="4 6" id="KW-1133">Transmembrane helix</keyword>
<feature type="transmembrane region" description="Helical" evidence="6">
    <location>
        <begin position="12"/>
        <end position="35"/>
    </location>
</feature>
<dbReference type="GO" id="GO:0000271">
    <property type="term" value="P:polysaccharide biosynthetic process"/>
    <property type="evidence" value="ECO:0007669"/>
    <property type="project" value="InterPro"/>
</dbReference>
<proteinExistence type="inferred from homology"/>
<evidence type="ECO:0000256" key="1">
    <source>
        <dbReference type="ARBA" id="ARBA00004141"/>
    </source>
</evidence>
<dbReference type="PANTHER" id="PTHR38459:SF1">
    <property type="entry name" value="PROPHAGE BACTOPRENOL-LINKED GLUCOSE TRANSLOCASE HOMOLOG"/>
    <property type="match status" value="1"/>
</dbReference>
<comment type="similarity">
    <text evidence="2">Belongs to the GtrA family.</text>
</comment>
<feature type="domain" description="GtrA/DPMS transmembrane" evidence="7">
    <location>
        <begin position="12"/>
        <end position="123"/>
    </location>
</feature>
<reference evidence="8 9" key="1">
    <citation type="journal article" date="2016" name="Nat. Commun.">
        <title>Thousands of microbial genomes shed light on interconnected biogeochemical processes in an aquifer system.</title>
        <authorList>
            <person name="Anantharaman K."/>
            <person name="Brown C.T."/>
            <person name="Hug L.A."/>
            <person name="Sharon I."/>
            <person name="Castelle C.J."/>
            <person name="Probst A.J."/>
            <person name="Thomas B.C."/>
            <person name="Singh A."/>
            <person name="Wilkins M.J."/>
            <person name="Karaoz U."/>
            <person name="Brodie E.L."/>
            <person name="Williams K.H."/>
            <person name="Hubbard S.S."/>
            <person name="Banfield J.F."/>
        </authorList>
    </citation>
    <scope>NUCLEOTIDE SEQUENCE [LARGE SCALE GENOMIC DNA]</scope>
</reference>
<evidence type="ECO:0000256" key="3">
    <source>
        <dbReference type="ARBA" id="ARBA00022692"/>
    </source>
</evidence>
<comment type="caution">
    <text evidence="8">The sequence shown here is derived from an EMBL/GenBank/DDBJ whole genome shotgun (WGS) entry which is preliminary data.</text>
</comment>
<dbReference type="EMBL" id="MFSV01000127">
    <property type="protein sequence ID" value="OGI57614.1"/>
    <property type="molecule type" value="Genomic_DNA"/>
</dbReference>
<evidence type="ECO:0000313" key="9">
    <source>
        <dbReference type="Proteomes" id="UP000177950"/>
    </source>
</evidence>
<sequence>MKHRALSRQARRFVVSGLLATGLHVLIAVSFIRLILPSPMLANGVAFVTATLFSYLINTLWSFSSRLHGKNLRRYIVVSALGCLLAVVVAGLAEHYGLPYLLGIVMVVSSVPPVTFLLHSFWTYRQ</sequence>
<dbReference type="PANTHER" id="PTHR38459">
    <property type="entry name" value="PROPHAGE BACTOPRENOL-LINKED GLUCOSE TRANSLOCASE HOMOLOG"/>
    <property type="match status" value="1"/>
</dbReference>
<gene>
    <name evidence="8" type="ORF">A2V58_06685</name>
</gene>
<evidence type="ECO:0000259" key="7">
    <source>
        <dbReference type="Pfam" id="PF04138"/>
    </source>
</evidence>
<keyword evidence="3 6" id="KW-0812">Transmembrane</keyword>
<dbReference type="GO" id="GO:0005886">
    <property type="term" value="C:plasma membrane"/>
    <property type="evidence" value="ECO:0007669"/>
    <property type="project" value="TreeGrafter"/>
</dbReference>
<dbReference type="InterPro" id="IPR007267">
    <property type="entry name" value="GtrA_DPMS_TM"/>
</dbReference>
<evidence type="ECO:0000256" key="5">
    <source>
        <dbReference type="ARBA" id="ARBA00023136"/>
    </source>
</evidence>
<keyword evidence="5 6" id="KW-0472">Membrane</keyword>
<dbReference type="Proteomes" id="UP000177950">
    <property type="component" value="Unassembled WGS sequence"/>
</dbReference>
<feature type="transmembrane region" description="Helical" evidence="6">
    <location>
        <begin position="75"/>
        <end position="93"/>
    </location>
</feature>
<comment type="subcellular location">
    <subcellularLocation>
        <location evidence="1">Membrane</location>
        <topology evidence="1">Multi-pass membrane protein</topology>
    </subcellularLocation>
</comment>
<evidence type="ECO:0000256" key="4">
    <source>
        <dbReference type="ARBA" id="ARBA00022989"/>
    </source>
</evidence>
<dbReference type="InterPro" id="IPR051401">
    <property type="entry name" value="GtrA_CellWall_Glycosyl"/>
</dbReference>
<accession>A0A1F6UJQ9</accession>
<evidence type="ECO:0000256" key="2">
    <source>
        <dbReference type="ARBA" id="ARBA00009399"/>
    </source>
</evidence>
<feature type="transmembrane region" description="Helical" evidence="6">
    <location>
        <begin position="99"/>
        <end position="122"/>
    </location>
</feature>
<protein>
    <submittedName>
        <fullName evidence="8">Sugar translocase</fullName>
    </submittedName>
</protein>
<dbReference type="Pfam" id="PF04138">
    <property type="entry name" value="GtrA_DPMS_TM"/>
    <property type="match status" value="1"/>
</dbReference>
<evidence type="ECO:0000313" key="8">
    <source>
        <dbReference type="EMBL" id="OGI57614.1"/>
    </source>
</evidence>
<evidence type="ECO:0000256" key="6">
    <source>
        <dbReference type="SAM" id="Phobius"/>
    </source>
</evidence>
<organism evidence="8 9">
    <name type="scientific">Candidatus Muproteobacteria bacterium RBG_19FT_COMBO_61_10</name>
    <dbReference type="NCBI Taxonomy" id="1817761"/>
    <lineage>
        <taxon>Bacteria</taxon>
        <taxon>Pseudomonadati</taxon>
        <taxon>Pseudomonadota</taxon>
        <taxon>Candidatus Muproteobacteria</taxon>
    </lineage>
</organism>